<proteinExistence type="inferred from homology"/>
<dbReference type="PANTHER" id="PTHR33753">
    <property type="entry name" value="1,4-BETA-D-GLUCAN CELLOBIOHYDROLASE B"/>
    <property type="match status" value="1"/>
</dbReference>
<keyword evidence="6" id="KW-0119">Carbohydrate metabolism</keyword>
<dbReference type="InterPro" id="IPR013320">
    <property type="entry name" value="ConA-like_dom_sf"/>
</dbReference>
<dbReference type="Proteomes" id="UP000028545">
    <property type="component" value="Unassembled WGS sequence"/>
</dbReference>
<dbReference type="SUPFAM" id="SSF49899">
    <property type="entry name" value="Concanavalin A-like lectins/glucanases"/>
    <property type="match status" value="1"/>
</dbReference>
<comment type="caution">
    <text evidence="11">The sequence shown here is derived from an EMBL/GenBank/DDBJ whole genome shotgun (WGS) entry which is preliminary data.</text>
</comment>
<dbReference type="CDD" id="cd07999">
    <property type="entry name" value="GH7_CBH_EG"/>
    <property type="match status" value="1"/>
</dbReference>
<dbReference type="Gene3D" id="2.70.100.10">
    <property type="entry name" value="Glycoside hydrolase, family 7, domain"/>
    <property type="match status" value="1"/>
</dbReference>
<evidence type="ECO:0000313" key="11">
    <source>
        <dbReference type="EMBL" id="KEZ42697.1"/>
    </source>
</evidence>
<accession>A0A084G5T5</accession>
<evidence type="ECO:0000313" key="12">
    <source>
        <dbReference type="Proteomes" id="UP000028545"/>
    </source>
</evidence>
<evidence type="ECO:0000256" key="3">
    <source>
        <dbReference type="ARBA" id="ARBA00022801"/>
    </source>
</evidence>
<dbReference type="AlphaFoldDB" id="A0A084G5T5"/>
<sequence length="476" mass="50510">MSSKIAAALPYITYLCAVASAQQIGTAIPEVHPRFPTFHCTTDGGCVEKQTSLVTDALARSFHAVDNMDISCGSKPFDATICPDEATCAQNCALEGIDYASIGVLTRGTSLTMRQYLFNGTEYNRVSPRVYLLAEDEETYEMMKLLNQEISYDVDVSQLACGMNGALYLSEMDATGSKSATNVAGAAYGTGYCDAQCFDVPWINGLPNMNNSGACCNEMDIWEANSRATVYTPHTCSGVGSFLCSGDECEFEGVCDKNGCGINPYRSGFQNYYAPGSDQVDTSRAFTVVTQFISDDGTATGTLSEIRRLYVQDGKVIENHPVSSDEDTPGFLTEEFCTDNNAEGFLRLGGMKTMGESLQRGMVLIFSIWNSDGDFMDWLDSGEAGPCAEGEGDPKKILMERPDVSVTFSNVRWGDIGATFDAVADVPGLVAAAPAMAQPAAAGAAGPPGVVTAAASGRYAPSLAVGVLALAFAVLI</sequence>
<keyword evidence="4 9" id="KW-0136">Cellulose degradation</keyword>
<keyword evidence="12" id="KW-1185">Reference proteome</keyword>
<evidence type="ECO:0000256" key="5">
    <source>
        <dbReference type="ARBA" id="ARBA00023180"/>
    </source>
</evidence>
<dbReference type="VEuPathDB" id="FungiDB:SAPIO_CDS5959"/>
<dbReference type="PANTHER" id="PTHR33753:SF1">
    <property type="entry name" value="ENDO-BETA-1,4-GLUCANASE CELB"/>
    <property type="match status" value="1"/>
</dbReference>
<organism evidence="11 12">
    <name type="scientific">Pseudallescheria apiosperma</name>
    <name type="common">Scedosporium apiospermum</name>
    <dbReference type="NCBI Taxonomy" id="563466"/>
    <lineage>
        <taxon>Eukaryota</taxon>
        <taxon>Fungi</taxon>
        <taxon>Dikarya</taxon>
        <taxon>Ascomycota</taxon>
        <taxon>Pezizomycotina</taxon>
        <taxon>Sordariomycetes</taxon>
        <taxon>Hypocreomycetidae</taxon>
        <taxon>Microascales</taxon>
        <taxon>Microascaceae</taxon>
        <taxon>Scedosporium</taxon>
    </lineage>
</organism>
<dbReference type="GO" id="GO:0008810">
    <property type="term" value="F:cellulase activity"/>
    <property type="evidence" value="ECO:0007669"/>
    <property type="project" value="UniProtKB-EC"/>
</dbReference>
<dbReference type="OMA" id="FSIWNDN"/>
<reference evidence="11 12" key="1">
    <citation type="journal article" date="2014" name="Genome Announc.">
        <title>Draft genome sequence of the pathogenic fungus Scedosporium apiospermum.</title>
        <authorList>
            <person name="Vandeputte P."/>
            <person name="Ghamrawi S."/>
            <person name="Rechenmann M."/>
            <person name="Iltis A."/>
            <person name="Giraud S."/>
            <person name="Fleury M."/>
            <person name="Thornton C."/>
            <person name="Delhaes L."/>
            <person name="Meyer W."/>
            <person name="Papon N."/>
            <person name="Bouchara J.P."/>
        </authorList>
    </citation>
    <scope>NUCLEOTIDE SEQUENCE [LARGE SCALE GENOMIC DNA]</scope>
    <source>
        <strain evidence="11 12">IHEM 14462</strain>
    </source>
</reference>
<keyword evidence="7 9" id="KW-0326">Glycosidase</keyword>
<keyword evidence="5" id="KW-0325">Glycoprotein</keyword>
<evidence type="ECO:0000256" key="9">
    <source>
        <dbReference type="RuleBase" id="RU361164"/>
    </source>
</evidence>
<dbReference type="RefSeq" id="XP_016642496.1">
    <property type="nucleotide sequence ID" value="XM_016788180.1"/>
</dbReference>
<dbReference type="EC" id="3.2.1.-" evidence="9"/>
<dbReference type="GO" id="GO:0030245">
    <property type="term" value="P:cellulose catabolic process"/>
    <property type="evidence" value="ECO:0007669"/>
    <property type="project" value="UniProtKB-KW"/>
</dbReference>
<name>A0A084G5T5_PSEDA</name>
<evidence type="ECO:0000256" key="10">
    <source>
        <dbReference type="SAM" id="SignalP"/>
    </source>
</evidence>
<dbReference type="InterPro" id="IPR001722">
    <property type="entry name" value="Glyco_hydro_7"/>
</dbReference>
<dbReference type="KEGG" id="sapo:SAPIO_CDS5959"/>
<evidence type="ECO:0000256" key="1">
    <source>
        <dbReference type="ARBA" id="ARBA00000966"/>
    </source>
</evidence>
<evidence type="ECO:0000256" key="6">
    <source>
        <dbReference type="ARBA" id="ARBA00023277"/>
    </source>
</evidence>
<dbReference type="OrthoDB" id="412382at2759"/>
<evidence type="ECO:0000256" key="4">
    <source>
        <dbReference type="ARBA" id="ARBA00023001"/>
    </source>
</evidence>
<dbReference type="GeneID" id="27725031"/>
<comment type="catalytic activity">
    <reaction evidence="1">
        <text>Endohydrolysis of (1-&gt;4)-beta-D-glucosidic linkages in cellulose, lichenin and cereal beta-D-glucans.</text>
        <dbReference type="EC" id="3.2.1.4"/>
    </reaction>
</comment>
<protein>
    <recommendedName>
        <fullName evidence="9">Glucanase</fullName>
        <ecNumber evidence="9">3.2.1.-</ecNumber>
    </recommendedName>
</protein>
<evidence type="ECO:0000256" key="7">
    <source>
        <dbReference type="ARBA" id="ARBA00023295"/>
    </source>
</evidence>
<feature type="signal peptide" evidence="10">
    <location>
        <begin position="1"/>
        <end position="21"/>
    </location>
</feature>
<keyword evidence="10" id="KW-0732">Signal</keyword>
<keyword evidence="8 9" id="KW-0624">Polysaccharide degradation</keyword>
<dbReference type="EMBL" id="JOWA01000099">
    <property type="protein sequence ID" value="KEZ42697.1"/>
    <property type="molecule type" value="Genomic_DNA"/>
</dbReference>
<evidence type="ECO:0000256" key="8">
    <source>
        <dbReference type="ARBA" id="ARBA00023326"/>
    </source>
</evidence>
<gene>
    <name evidence="11" type="ORF">SAPIO_CDS5959</name>
</gene>
<keyword evidence="3 9" id="KW-0378">Hydrolase</keyword>
<dbReference type="Pfam" id="PF00840">
    <property type="entry name" value="Glyco_hydro_7"/>
    <property type="match status" value="1"/>
</dbReference>
<feature type="chain" id="PRO_5001775327" description="Glucanase" evidence="10">
    <location>
        <begin position="22"/>
        <end position="476"/>
    </location>
</feature>
<dbReference type="HOGENOM" id="CLU_020817_0_1_1"/>
<comment type="similarity">
    <text evidence="2 9">Belongs to the glycosyl hydrolase 7 (cellulase C) family.</text>
</comment>
<evidence type="ECO:0000256" key="2">
    <source>
        <dbReference type="ARBA" id="ARBA00006044"/>
    </source>
</evidence>
<dbReference type="InterPro" id="IPR037019">
    <property type="entry name" value="Glyco_hydro_7_sf"/>
</dbReference>
<dbReference type="PRINTS" id="PR00734">
    <property type="entry name" value="GLHYDRLASE7"/>
</dbReference>